<protein>
    <recommendedName>
        <fullName evidence="6">Methyl-accepting transducer domain-containing protein</fullName>
    </recommendedName>
</protein>
<name>A0ABX9MUL7_9BURK</name>
<dbReference type="Pfam" id="PF00015">
    <property type="entry name" value="MCPsignal"/>
    <property type="match status" value="1"/>
</dbReference>
<dbReference type="PRINTS" id="PR00260">
    <property type="entry name" value="CHEMTRNSDUCR"/>
</dbReference>
<keyword evidence="5" id="KW-0812">Transmembrane</keyword>
<organism evidence="7 8">
    <name type="scientific">Neopusillimonas maritima</name>
    <dbReference type="NCBI Taxonomy" id="2026239"/>
    <lineage>
        <taxon>Bacteria</taxon>
        <taxon>Pseudomonadati</taxon>
        <taxon>Pseudomonadota</taxon>
        <taxon>Betaproteobacteria</taxon>
        <taxon>Burkholderiales</taxon>
        <taxon>Alcaligenaceae</taxon>
        <taxon>Neopusillimonas</taxon>
    </lineage>
</organism>
<dbReference type="SMART" id="SM00283">
    <property type="entry name" value="MA"/>
    <property type="match status" value="1"/>
</dbReference>
<dbReference type="Proteomes" id="UP000266483">
    <property type="component" value="Unassembled WGS sequence"/>
</dbReference>
<reference evidence="7 8" key="1">
    <citation type="submission" date="2017-08" db="EMBL/GenBank/DDBJ databases">
        <title>Pusillimonas indicus sp. nov., a member of the family Alcaligenaceae isolated from surface seawater.</title>
        <authorList>
            <person name="Li J."/>
        </authorList>
    </citation>
    <scope>NUCLEOTIDE SEQUENCE [LARGE SCALE GENOMIC DNA]</scope>
    <source>
        <strain evidence="7 8">17-4A</strain>
    </source>
</reference>
<accession>A0ABX9MUL7</accession>
<evidence type="ECO:0000256" key="4">
    <source>
        <dbReference type="SAM" id="MobiDB-lite"/>
    </source>
</evidence>
<dbReference type="InterPro" id="IPR004090">
    <property type="entry name" value="Chemotax_Me-accpt_rcpt"/>
</dbReference>
<keyword evidence="8" id="KW-1185">Reference proteome</keyword>
<evidence type="ECO:0000313" key="8">
    <source>
        <dbReference type="Proteomes" id="UP000266483"/>
    </source>
</evidence>
<evidence type="ECO:0000259" key="6">
    <source>
        <dbReference type="PROSITE" id="PS50111"/>
    </source>
</evidence>
<comment type="similarity">
    <text evidence="2">Belongs to the methyl-accepting chemotaxis (MCP) protein family.</text>
</comment>
<dbReference type="SUPFAM" id="SSF58104">
    <property type="entry name" value="Methyl-accepting chemotaxis protein (MCP) signaling domain"/>
    <property type="match status" value="1"/>
</dbReference>
<gene>
    <name evidence="7" type="ORF">CJO09_15115</name>
</gene>
<evidence type="ECO:0000256" key="3">
    <source>
        <dbReference type="PROSITE-ProRule" id="PRU00284"/>
    </source>
</evidence>
<feature type="compositionally biased region" description="Basic and acidic residues" evidence="4">
    <location>
        <begin position="558"/>
        <end position="574"/>
    </location>
</feature>
<feature type="transmembrane region" description="Helical" evidence="5">
    <location>
        <begin position="12"/>
        <end position="32"/>
    </location>
</feature>
<dbReference type="PANTHER" id="PTHR43531">
    <property type="entry name" value="PROTEIN ICFG"/>
    <property type="match status" value="1"/>
</dbReference>
<dbReference type="Pfam" id="PF12729">
    <property type="entry name" value="4HB_MCP_1"/>
    <property type="match status" value="1"/>
</dbReference>
<dbReference type="InterPro" id="IPR051310">
    <property type="entry name" value="MCP_chemotaxis"/>
</dbReference>
<proteinExistence type="inferred from homology"/>
<dbReference type="PROSITE" id="PS50111">
    <property type="entry name" value="CHEMOTAXIS_TRANSDUC_2"/>
    <property type="match status" value="1"/>
</dbReference>
<comment type="caution">
    <text evidence="7">The sequence shown here is derived from an EMBL/GenBank/DDBJ whole genome shotgun (WGS) entry which is preliminary data.</text>
</comment>
<sequence>MKGLRNLKVRTKLIGGFLIVAAIAAVIGVIGMRSMQQINQLTQKLYDEEFIGLRHASEADRQLVAAGRALRSTLLTSTADDYRSEYFSINNHFMSARLALEDLAKTAVSEERKKRVRDAQEALQAYMEVARDVVSDDPSVSLGRLDTIERVFTEMRPMGDEAESLIKRIVFDQQDDAESATREIQNIFQQTLVFMVVLTAIGVLIAIALGLLITRGFTRQLGGEPTEVARIAGSIAKGNLNNTIKVPKRAQGSIMHAMHLMQESLRKVVGAVRISSDHIATGTTQIAAGNADLSQRTEEQAANLTETAAAMEELASTVKSNAEVAQQAAHMATSASKSATEGGDVVQNVVTTMQDINTSSRQIVDIISVIDSIAFQTNILALNAAVEAARAGEQGRGFAVVASEVRGLAQKSASAAKDIKNLIDNSVKKVDAGSQLVDEAGTAMQDIVNQVKRVTDLINEISAATTEQTSGINQINDAILQLSDVTQQNAALVQESAAASDSLKAQANRLVEVVNLFDVGQEYIDVQAREIARETTEDTHQTASSAAALPSGRKHKASSRELPHEEKNQRETKHNHSQSRPQNGATPKNEENDTRQHSNRELRRPDLGQANGTQKRKPAASKEDDWEEF</sequence>
<keyword evidence="5" id="KW-1133">Transmembrane helix</keyword>
<dbReference type="EMBL" id="NQOU01000010">
    <property type="protein sequence ID" value="RII81706.1"/>
    <property type="molecule type" value="Genomic_DNA"/>
</dbReference>
<keyword evidence="3" id="KW-0807">Transducer</keyword>
<dbReference type="InterPro" id="IPR024478">
    <property type="entry name" value="HlyB_4HB_MCP"/>
</dbReference>
<evidence type="ECO:0000256" key="1">
    <source>
        <dbReference type="ARBA" id="ARBA00022481"/>
    </source>
</evidence>
<dbReference type="RefSeq" id="WP_119443108.1">
    <property type="nucleotide sequence ID" value="NZ_CP170494.1"/>
</dbReference>
<keyword evidence="1" id="KW-0488">Methylation</keyword>
<dbReference type="PANTHER" id="PTHR43531:SF14">
    <property type="entry name" value="METHYL-ACCEPTING CHEMOTAXIS PROTEIN I-RELATED"/>
    <property type="match status" value="1"/>
</dbReference>
<feature type="transmembrane region" description="Helical" evidence="5">
    <location>
        <begin position="192"/>
        <end position="213"/>
    </location>
</feature>
<evidence type="ECO:0000256" key="5">
    <source>
        <dbReference type="SAM" id="Phobius"/>
    </source>
</evidence>
<dbReference type="CDD" id="cd11386">
    <property type="entry name" value="MCP_signal"/>
    <property type="match status" value="1"/>
</dbReference>
<feature type="domain" description="Methyl-accepting transducer" evidence="6">
    <location>
        <begin position="275"/>
        <end position="504"/>
    </location>
</feature>
<evidence type="ECO:0000313" key="7">
    <source>
        <dbReference type="EMBL" id="RII81706.1"/>
    </source>
</evidence>
<feature type="region of interest" description="Disordered" evidence="4">
    <location>
        <begin position="534"/>
        <end position="629"/>
    </location>
</feature>
<dbReference type="InterPro" id="IPR004089">
    <property type="entry name" value="MCPsignal_dom"/>
</dbReference>
<feature type="compositionally biased region" description="Basic and acidic residues" evidence="4">
    <location>
        <begin position="588"/>
        <end position="606"/>
    </location>
</feature>
<dbReference type="Gene3D" id="1.10.287.950">
    <property type="entry name" value="Methyl-accepting chemotaxis protein"/>
    <property type="match status" value="1"/>
</dbReference>
<evidence type="ECO:0000256" key="2">
    <source>
        <dbReference type="ARBA" id="ARBA00029447"/>
    </source>
</evidence>
<keyword evidence="5" id="KW-0472">Membrane</keyword>